<dbReference type="InterPro" id="IPR001789">
    <property type="entry name" value="Sig_transdc_resp-reg_receiver"/>
</dbReference>
<keyword evidence="2" id="KW-0805">Transcription regulation</keyword>
<dbReference type="Pfam" id="PF00196">
    <property type="entry name" value="GerE"/>
    <property type="match status" value="1"/>
</dbReference>
<dbReference type="InterPro" id="IPR058245">
    <property type="entry name" value="NreC/VraR/RcsB-like_REC"/>
</dbReference>
<evidence type="ECO:0000256" key="1">
    <source>
        <dbReference type="ARBA" id="ARBA00022553"/>
    </source>
</evidence>
<dbReference type="Pfam" id="PF00072">
    <property type="entry name" value="Response_reg"/>
    <property type="match status" value="1"/>
</dbReference>
<reference evidence="7" key="1">
    <citation type="submission" date="2019-08" db="EMBL/GenBank/DDBJ databases">
        <authorList>
            <person name="Kucharzyk K."/>
            <person name="Murdoch R.W."/>
            <person name="Higgins S."/>
            <person name="Loffler F."/>
        </authorList>
    </citation>
    <scope>NUCLEOTIDE SEQUENCE</scope>
</reference>
<dbReference type="InterPro" id="IPR016032">
    <property type="entry name" value="Sig_transdc_resp-reg_C-effctor"/>
</dbReference>
<dbReference type="InterPro" id="IPR011006">
    <property type="entry name" value="CheY-like_superfamily"/>
</dbReference>
<keyword evidence="3" id="KW-0238">DNA-binding</keyword>
<comment type="caution">
    <text evidence="7">The sequence shown here is derived from an EMBL/GenBank/DDBJ whole genome shotgun (WGS) entry which is preliminary data.</text>
</comment>
<evidence type="ECO:0000259" key="6">
    <source>
        <dbReference type="PROSITE" id="PS50110"/>
    </source>
</evidence>
<feature type="domain" description="HTH luxR-type" evidence="5">
    <location>
        <begin position="149"/>
        <end position="214"/>
    </location>
</feature>
<dbReference type="CDD" id="cd17535">
    <property type="entry name" value="REC_NarL-like"/>
    <property type="match status" value="1"/>
</dbReference>
<dbReference type="CDD" id="cd06170">
    <property type="entry name" value="LuxR_C_like"/>
    <property type="match status" value="1"/>
</dbReference>
<evidence type="ECO:0000256" key="4">
    <source>
        <dbReference type="ARBA" id="ARBA00023163"/>
    </source>
</evidence>
<evidence type="ECO:0000259" key="5">
    <source>
        <dbReference type="PROSITE" id="PS50043"/>
    </source>
</evidence>
<proteinExistence type="predicted"/>
<dbReference type="GO" id="GO:0006355">
    <property type="term" value="P:regulation of DNA-templated transcription"/>
    <property type="evidence" value="ECO:0007669"/>
    <property type="project" value="InterPro"/>
</dbReference>
<keyword evidence="4" id="KW-0804">Transcription</keyword>
<dbReference type="SUPFAM" id="SSF52172">
    <property type="entry name" value="CheY-like"/>
    <property type="match status" value="1"/>
</dbReference>
<dbReference type="AlphaFoldDB" id="A0A644UWB9"/>
<dbReference type="PROSITE" id="PS50110">
    <property type="entry name" value="RESPONSE_REGULATORY"/>
    <property type="match status" value="1"/>
</dbReference>
<sequence length="218" mass="24730">MKTSVIIADDHTIVRDGIKALLSEQEDIVIIGEASNGSELFRLLSLTTADIILLDISMPDLSGIEICERLRTEYPQIKVLFLSMYTTEEYIFNAIKAGAHGYLPKNISQPELLEAIRSISQGREYFNETISNIILKSYINKAKNAETENDIREHSLSKRELEVLRLFAEGFSNSEIGTRLFISPRTVESHKNHIMQKINLKSPVDLIKFAIKNHIVEI</sequence>
<dbReference type="SMART" id="SM00421">
    <property type="entry name" value="HTH_LUXR"/>
    <property type="match status" value="1"/>
</dbReference>
<dbReference type="EMBL" id="VSSQ01000171">
    <property type="protein sequence ID" value="MPL83055.1"/>
    <property type="molecule type" value="Genomic_DNA"/>
</dbReference>
<dbReference type="PRINTS" id="PR00038">
    <property type="entry name" value="HTHLUXR"/>
</dbReference>
<dbReference type="Gene3D" id="3.40.50.2300">
    <property type="match status" value="1"/>
</dbReference>
<dbReference type="SMART" id="SM00448">
    <property type="entry name" value="REC"/>
    <property type="match status" value="1"/>
</dbReference>
<dbReference type="PROSITE" id="PS00622">
    <property type="entry name" value="HTH_LUXR_1"/>
    <property type="match status" value="1"/>
</dbReference>
<keyword evidence="1" id="KW-0597">Phosphoprotein</keyword>
<dbReference type="InterPro" id="IPR039420">
    <property type="entry name" value="WalR-like"/>
</dbReference>
<dbReference type="SUPFAM" id="SSF46894">
    <property type="entry name" value="C-terminal effector domain of the bipartite response regulators"/>
    <property type="match status" value="1"/>
</dbReference>
<dbReference type="PANTHER" id="PTHR43214:SF41">
    <property type="entry name" value="NITRATE_NITRITE RESPONSE REGULATOR PROTEIN NARP"/>
    <property type="match status" value="1"/>
</dbReference>
<gene>
    <name evidence="7" type="primary">nreC_8</name>
    <name evidence="7" type="ORF">SDC9_29005</name>
</gene>
<dbReference type="InterPro" id="IPR000792">
    <property type="entry name" value="Tscrpt_reg_LuxR_C"/>
</dbReference>
<accession>A0A644UWB9</accession>
<evidence type="ECO:0000256" key="2">
    <source>
        <dbReference type="ARBA" id="ARBA00023015"/>
    </source>
</evidence>
<protein>
    <submittedName>
        <fullName evidence="7">Oxygen regulatory protein NreC</fullName>
    </submittedName>
</protein>
<evidence type="ECO:0000256" key="3">
    <source>
        <dbReference type="ARBA" id="ARBA00023125"/>
    </source>
</evidence>
<evidence type="ECO:0000313" key="7">
    <source>
        <dbReference type="EMBL" id="MPL83055.1"/>
    </source>
</evidence>
<feature type="domain" description="Response regulatory" evidence="6">
    <location>
        <begin position="4"/>
        <end position="120"/>
    </location>
</feature>
<dbReference type="PROSITE" id="PS50043">
    <property type="entry name" value="HTH_LUXR_2"/>
    <property type="match status" value="1"/>
</dbReference>
<dbReference type="GO" id="GO:0003677">
    <property type="term" value="F:DNA binding"/>
    <property type="evidence" value="ECO:0007669"/>
    <property type="project" value="UniProtKB-KW"/>
</dbReference>
<organism evidence="7">
    <name type="scientific">bioreactor metagenome</name>
    <dbReference type="NCBI Taxonomy" id="1076179"/>
    <lineage>
        <taxon>unclassified sequences</taxon>
        <taxon>metagenomes</taxon>
        <taxon>ecological metagenomes</taxon>
    </lineage>
</organism>
<dbReference type="GO" id="GO:0000160">
    <property type="term" value="P:phosphorelay signal transduction system"/>
    <property type="evidence" value="ECO:0007669"/>
    <property type="project" value="InterPro"/>
</dbReference>
<dbReference type="PANTHER" id="PTHR43214">
    <property type="entry name" value="TWO-COMPONENT RESPONSE REGULATOR"/>
    <property type="match status" value="1"/>
</dbReference>
<name>A0A644UWB9_9ZZZZ</name>